<feature type="non-terminal residue" evidence="2">
    <location>
        <position position="1"/>
    </location>
</feature>
<dbReference type="SMART" id="SM01321">
    <property type="entry name" value="Y1_Tnp"/>
    <property type="match status" value="1"/>
</dbReference>
<reference evidence="2" key="1">
    <citation type="submission" date="2022-06" db="EMBL/GenBank/DDBJ databases">
        <title>Aquibacillus sp. a new bacterium isolated from soil saline samples.</title>
        <authorList>
            <person name="Galisteo C."/>
            <person name="De La Haba R."/>
            <person name="Sanchez-Porro C."/>
            <person name="Ventosa A."/>
        </authorList>
    </citation>
    <scope>NUCLEOTIDE SEQUENCE</scope>
    <source>
        <strain evidence="2">JCM 12387</strain>
    </source>
</reference>
<comment type="caution">
    <text evidence="2">The sequence shown here is derived from an EMBL/GenBank/DDBJ whole genome shotgun (WGS) entry which is preliminary data.</text>
</comment>
<dbReference type="Pfam" id="PF01797">
    <property type="entry name" value="Y1_Tnp"/>
    <property type="match status" value="1"/>
</dbReference>
<protein>
    <submittedName>
        <fullName evidence="2">IS200/IS605 family transposase</fullName>
    </submittedName>
</protein>
<dbReference type="GO" id="GO:0004803">
    <property type="term" value="F:transposase activity"/>
    <property type="evidence" value="ECO:0007669"/>
    <property type="project" value="InterPro"/>
</dbReference>
<keyword evidence="3" id="KW-1185">Reference proteome</keyword>
<dbReference type="PANTHER" id="PTHR33360">
    <property type="entry name" value="TRANSPOSASE FOR INSERTION SEQUENCE ELEMENT IS200"/>
    <property type="match status" value="1"/>
</dbReference>
<dbReference type="NCBIfam" id="NF033573">
    <property type="entry name" value="transpos_IS200"/>
    <property type="match status" value="1"/>
</dbReference>
<evidence type="ECO:0000313" key="3">
    <source>
        <dbReference type="Proteomes" id="UP001145072"/>
    </source>
</evidence>
<organism evidence="2 3">
    <name type="scientific">Aquibacillus koreensis</name>
    <dbReference type="NCBI Taxonomy" id="279446"/>
    <lineage>
        <taxon>Bacteria</taxon>
        <taxon>Bacillati</taxon>
        <taxon>Bacillota</taxon>
        <taxon>Bacilli</taxon>
        <taxon>Bacillales</taxon>
        <taxon>Bacillaceae</taxon>
        <taxon>Aquibacillus</taxon>
    </lineage>
</organism>
<dbReference type="GO" id="GO:0003677">
    <property type="term" value="F:DNA binding"/>
    <property type="evidence" value="ECO:0007669"/>
    <property type="project" value="InterPro"/>
</dbReference>
<dbReference type="Proteomes" id="UP001145072">
    <property type="component" value="Unassembled WGS sequence"/>
</dbReference>
<gene>
    <name evidence="2" type="primary">tnpA</name>
    <name evidence="2" type="ORF">NC661_21280</name>
</gene>
<proteinExistence type="predicted"/>
<dbReference type="SUPFAM" id="SSF143422">
    <property type="entry name" value="Transposase IS200-like"/>
    <property type="match status" value="1"/>
</dbReference>
<name>A0A9X3WSZ8_9BACI</name>
<dbReference type="InterPro" id="IPR036515">
    <property type="entry name" value="Transposase_17_sf"/>
</dbReference>
<dbReference type="PANTHER" id="PTHR33360:SF2">
    <property type="entry name" value="TRANSPOSASE FOR INSERTION SEQUENCE ELEMENT IS200"/>
    <property type="match status" value="1"/>
</dbReference>
<dbReference type="Gene3D" id="3.30.70.1290">
    <property type="entry name" value="Transposase IS200-like"/>
    <property type="match status" value="1"/>
</dbReference>
<dbReference type="AlphaFoldDB" id="A0A9X3WSZ8"/>
<evidence type="ECO:0000259" key="1">
    <source>
        <dbReference type="SMART" id="SM01321"/>
    </source>
</evidence>
<feature type="domain" description="Transposase IS200-like" evidence="1">
    <location>
        <begin position="1"/>
        <end position="81"/>
    </location>
</feature>
<sequence length="86" mass="9864">EIKEMEIMPDHIHLFISTKPTVSPTDVVRTLKSISARELFNRFPKLKAFYGRAGSLWSKGYFASTIGNVSEETVKRYIQEQKTRTG</sequence>
<dbReference type="GO" id="GO:0006313">
    <property type="term" value="P:DNA transposition"/>
    <property type="evidence" value="ECO:0007669"/>
    <property type="project" value="InterPro"/>
</dbReference>
<dbReference type="EMBL" id="JAMQJZ010000040">
    <property type="protein sequence ID" value="MDC3422879.1"/>
    <property type="molecule type" value="Genomic_DNA"/>
</dbReference>
<dbReference type="RefSeq" id="WP_272480081.1">
    <property type="nucleotide sequence ID" value="NZ_JAMQJZ010000040.1"/>
</dbReference>
<accession>A0A9X3WSZ8</accession>
<dbReference type="InterPro" id="IPR002686">
    <property type="entry name" value="Transposase_17"/>
</dbReference>
<evidence type="ECO:0000313" key="2">
    <source>
        <dbReference type="EMBL" id="MDC3422879.1"/>
    </source>
</evidence>